<dbReference type="Pfam" id="PF00389">
    <property type="entry name" value="2-Hacid_dh"/>
    <property type="match status" value="1"/>
</dbReference>
<dbReference type="InterPro" id="IPR029753">
    <property type="entry name" value="D-isomer_DH_CS"/>
</dbReference>
<accession>B3T034</accession>
<dbReference type="FunFam" id="3.40.50.720:FF:000203">
    <property type="entry name" value="D-3-phosphoglycerate dehydrogenase (SerA)"/>
    <property type="match status" value="1"/>
</dbReference>
<evidence type="ECO:0000259" key="5">
    <source>
        <dbReference type="Pfam" id="PF02826"/>
    </source>
</evidence>
<dbReference type="SUPFAM" id="SSF52283">
    <property type="entry name" value="Formate/glycerate dehydrogenase catalytic domain-like"/>
    <property type="match status" value="1"/>
</dbReference>
<dbReference type="AlphaFoldDB" id="B3T034"/>
<feature type="domain" description="D-isomer specific 2-hydroxyacid dehydrogenase catalytic" evidence="4">
    <location>
        <begin position="4"/>
        <end position="311"/>
    </location>
</feature>
<keyword evidence="3" id="KW-0520">NAD</keyword>
<dbReference type="SUPFAM" id="SSF51735">
    <property type="entry name" value="NAD(P)-binding Rossmann-fold domains"/>
    <property type="match status" value="1"/>
</dbReference>
<organism evidence="6">
    <name type="scientific">uncultured marine microorganism HF4000_001L24</name>
    <dbReference type="NCBI Taxonomy" id="455503"/>
    <lineage>
        <taxon>unclassified sequences</taxon>
        <taxon>environmental samples</taxon>
    </lineage>
</organism>
<dbReference type="EMBL" id="EU016562">
    <property type="protein sequence ID" value="ABZ05943.1"/>
    <property type="molecule type" value="Genomic_DNA"/>
</dbReference>
<dbReference type="Gene3D" id="3.40.50.720">
    <property type="entry name" value="NAD(P)-binding Rossmann-like Domain"/>
    <property type="match status" value="2"/>
</dbReference>
<dbReference type="PANTHER" id="PTHR42789:SF1">
    <property type="entry name" value="D-ISOMER SPECIFIC 2-HYDROXYACID DEHYDROGENASE FAMILY PROTEIN (AFU_ORTHOLOGUE AFUA_6G10090)"/>
    <property type="match status" value="1"/>
</dbReference>
<comment type="similarity">
    <text evidence="1">Belongs to the D-isomer specific 2-hydroxyacid dehydrogenase family.</text>
</comment>
<reference evidence="6" key="1">
    <citation type="journal article" date="2008" name="ISME J.">
        <title>Genomic patterns of recombination, clonal divergence and environment in marine microbial populations.</title>
        <authorList>
            <person name="Konstantinidis K.T."/>
            <person name="Delong E.F."/>
        </authorList>
    </citation>
    <scope>NUCLEOTIDE SEQUENCE</scope>
</reference>
<evidence type="ECO:0000259" key="4">
    <source>
        <dbReference type="Pfam" id="PF00389"/>
    </source>
</evidence>
<keyword evidence="2" id="KW-0560">Oxidoreductase</keyword>
<dbReference type="PANTHER" id="PTHR42789">
    <property type="entry name" value="D-ISOMER SPECIFIC 2-HYDROXYACID DEHYDROGENASE FAMILY PROTEIN (AFU_ORTHOLOGUE AFUA_6G10090)"/>
    <property type="match status" value="1"/>
</dbReference>
<dbReference type="PROSITE" id="PS00671">
    <property type="entry name" value="D_2_HYDROXYACID_DH_3"/>
    <property type="match status" value="1"/>
</dbReference>
<dbReference type="GO" id="GO:0051287">
    <property type="term" value="F:NAD binding"/>
    <property type="evidence" value="ECO:0007669"/>
    <property type="project" value="InterPro"/>
</dbReference>
<proteinExistence type="inferred from homology"/>
<dbReference type="InterPro" id="IPR050857">
    <property type="entry name" value="D-2-hydroxyacid_DH"/>
</dbReference>
<dbReference type="GO" id="GO:0016616">
    <property type="term" value="F:oxidoreductase activity, acting on the CH-OH group of donors, NAD or NADP as acceptor"/>
    <property type="evidence" value="ECO:0007669"/>
    <property type="project" value="InterPro"/>
</dbReference>
<feature type="domain" description="D-isomer specific 2-hydroxyacid dehydrogenase NAD-binding" evidence="5">
    <location>
        <begin position="106"/>
        <end position="280"/>
    </location>
</feature>
<evidence type="ECO:0000256" key="3">
    <source>
        <dbReference type="ARBA" id="ARBA00023027"/>
    </source>
</evidence>
<sequence>MPKVLISDSMSKVAQKIFEKNKISVDVKTGLSEEEIIKIIPDYDGMVVRSATKVTKNIILAAKKLKVIARAGAGVDNIDVPTAKENNMLVMNTPGGNANATAEHALALIMSVLRKIPYANDTTHKGKWEKKNIKGAELSKKTLGIVGFGNVGARLSNLVKGFEVNILVSSKSLESRQKDFPHVKNVSFDELISASDIISFHCKSAPDGKPIINKEHYKKMKPSTFIINTARGNIVDEKDLNAALNGNLIAGAALDVYSKEPAKENILFNNPKVILTPHVAASTAEASIVVAEMAANQISNFLLKGNKINAV</sequence>
<dbReference type="CDD" id="cd12173">
    <property type="entry name" value="PGDH_4"/>
    <property type="match status" value="1"/>
</dbReference>
<dbReference type="InterPro" id="IPR036291">
    <property type="entry name" value="NAD(P)-bd_dom_sf"/>
</dbReference>
<evidence type="ECO:0000256" key="2">
    <source>
        <dbReference type="ARBA" id="ARBA00023002"/>
    </source>
</evidence>
<dbReference type="Pfam" id="PF02826">
    <property type="entry name" value="2-Hacid_dh_C"/>
    <property type="match status" value="1"/>
</dbReference>
<evidence type="ECO:0000256" key="1">
    <source>
        <dbReference type="ARBA" id="ARBA00005854"/>
    </source>
</evidence>
<dbReference type="InterPro" id="IPR006140">
    <property type="entry name" value="D-isomer_DH_NAD-bd"/>
</dbReference>
<name>B3T034_9ZZZZ</name>
<dbReference type="InterPro" id="IPR006139">
    <property type="entry name" value="D-isomer_2_OHA_DH_cat_dom"/>
</dbReference>
<gene>
    <name evidence="6" type="ORF">ALOHA_HF4000001L24ctg1g12</name>
</gene>
<evidence type="ECO:0000313" key="6">
    <source>
        <dbReference type="EMBL" id="ABZ05943.1"/>
    </source>
</evidence>
<protein>
    <submittedName>
        <fullName evidence="6">Putative D-isomer specific 2-hydroxyacid dehydrogenase, NAD binding domain protein</fullName>
    </submittedName>
</protein>